<sequence length="305" mass="35238">MTNGSVFVEQKVVERIWCEPLTLRLYLLIAARAVEKGPVWKNEVKVESGQYLRSYSLLTEDLFYVANGNIKVPSSGTIKRSIDRLVNLKFIKTEETKYGTLFTILQDERDEFFFRENDRTASNQLEEYGETTAAEQEELKKDRKEKKEKEIKDQESMEDSLELNSPLQDKIQEVTNAFLKLRQSGSSISQKQIRGIKRVCHLDVESSELIVWMKEILDQYHQKNPGKKIHSFLYFEKAILTRSRGKVGVPEETRSSANRDQLDKSDEFLKKLEKWKQEGEKHLASKKSMARPLFLGIAGPVSPQG</sequence>
<keyword evidence="2" id="KW-0547">Nucleotide-binding</keyword>
<evidence type="ECO:0000256" key="1">
    <source>
        <dbReference type="SAM" id="MobiDB-lite"/>
    </source>
</evidence>
<dbReference type="RefSeq" id="WP_148939020.1">
    <property type="nucleotide sequence ID" value="NZ_VTEI01000003.1"/>
</dbReference>
<keyword evidence="2" id="KW-0378">Hydrolase</keyword>
<gene>
    <name evidence="2" type="ORF">FZC78_07440</name>
</gene>
<evidence type="ECO:0000313" key="3">
    <source>
        <dbReference type="Proteomes" id="UP000322267"/>
    </source>
</evidence>
<keyword evidence="2" id="KW-0067">ATP-binding</keyword>
<dbReference type="GO" id="GO:0004386">
    <property type="term" value="F:helicase activity"/>
    <property type="evidence" value="ECO:0007669"/>
    <property type="project" value="UniProtKB-KW"/>
</dbReference>
<reference evidence="2 3" key="1">
    <citation type="submission" date="2019-08" db="EMBL/GenBank/DDBJ databases">
        <title>Bacillus genomes from the desert of Cuatro Cienegas, Coahuila.</title>
        <authorList>
            <person name="Olmedo-Alvarez G."/>
        </authorList>
    </citation>
    <scope>NUCLEOTIDE SEQUENCE [LARGE SCALE GENOMIC DNA]</scope>
    <source>
        <strain evidence="2 3">CH34_1T</strain>
    </source>
</reference>
<feature type="region of interest" description="Disordered" evidence="1">
    <location>
        <begin position="130"/>
        <end position="166"/>
    </location>
</feature>
<proteinExistence type="predicted"/>
<feature type="compositionally biased region" description="Basic and acidic residues" evidence="1">
    <location>
        <begin position="137"/>
        <end position="155"/>
    </location>
</feature>
<dbReference type="AlphaFoldDB" id="A0A5D4NWI8"/>
<accession>A0A5D4NWI8</accession>
<dbReference type="Proteomes" id="UP000322267">
    <property type="component" value="Unassembled WGS sequence"/>
</dbReference>
<dbReference type="EMBL" id="VTEI01000003">
    <property type="protein sequence ID" value="TYS17686.1"/>
    <property type="molecule type" value="Genomic_DNA"/>
</dbReference>
<comment type="caution">
    <text evidence="2">The sequence shown here is derived from an EMBL/GenBank/DDBJ whole genome shotgun (WGS) entry which is preliminary data.</text>
</comment>
<name>A0A5D4NWI8_9BACI</name>
<dbReference type="OrthoDB" id="1821976at2"/>
<protein>
    <submittedName>
        <fullName evidence="2">DNA helicase</fullName>
    </submittedName>
</protein>
<evidence type="ECO:0000313" key="2">
    <source>
        <dbReference type="EMBL" id="TYS17686.1"/>
    </source>
</evidence>
<keyword evidence="2" id="KW-0347">Helicase</keyword>
<organism evidence="2 3">
    <name type="scientific">Rossellomorea vietnamensis</name>
    <dbReference type="NCBI Taxonomy" id="218284"/>
    <lineage>
        <taxon>Bacteria</taxon>
        <taxon>Bacillati</taxon>
        <taxon>Bacillota</taxon>
        <taxon>Bacilli</taxon>
        <taxon>Bacillales</taxon>
        <taxon>Bacillaceae</taxon>
        <taxon>Rossellomorea</taxon>
    </lineage>
</organism>